<dbReference type="OrthoDB" id="5835829at2759"/>
<dbReference type="InterPro" id="IPR002213">
    <property type="entry name" value="UDP_glucos_trans"/>
</dbReference>
<dbReference type="Pfam" id="PF00201">
    <property type="entry name" value="UDPGT"/>
    <property type="match status" value="1"/>
</dbReference>
<accession>A0A9W7EAK2</accession>
<dbReference type="SUPFAM" id="SSF53756">
    <property type="entry name" value="UDP-Glycosyltransferase/glycogen phosphorylase"/>
    <property type="match status" value="1"/>
</dbReference>
<protein>
    <submittedName>
        <fullName evidence="4">Uncharacterized protein</fullName>
    </submittedName>
</protein>
<evidence type="ECO:0000313" key="4">
    <source>
        <dbReference type="EMBL" id="GMH71912.1"/>
    </source>
</evidence>
<dbReference type="CDD" id="cd03784">
    <property type="entry name" value="GT1_Gtf-like"/>
    <property type="match status" value="1"/>
</dbReference>
<dbReference type="InterPro" id="IPR050271">
    <property type="entry name" value="UDP-glycosyltransferase"/>
</dbReference>
<keyword evidence="3" id="KW-1133">Transmembrane helix</keyword>
<dbReference type="PANTHER" id="PTHR48043">
    <property type="entry name" value="EG:EG0003.4 PROTEIN-RELATED"/>
    <property type="match status" value="1"/>
</dbReference>
<keyword evidence="1" id="KW-0328">Glycosyltransferase</keyword>
<dbReference type="Proteomes" id="UP001165082">
    <property type="component" value="Unassembled WGS sequence"/>
</dbReference>
<comment type="caution">
    <text evidence="4">The sequence shown here is derived from an EMBL/GenBank/DDBJ whole genome shotgun (WGS) entry which is preliminary data.</text>
</comment>
<dbReference type="PANTHER" id="PTHR48043:SF145">
    <property type="entry name" value="FI06409P-RELATED"/>
    <property type="match status" value="1"/>
</dbReference>
<name>A0A9W7EAK2_9STRA</name>
<evidence type="ECO:0000256" key="3">
    <source>
        <dbReference type="SAM" id="Phobius"/>
    </source>
</evidence>
<proteinExistence type="predicted"/>
<organism evidence="4 5">
    <name type="scientific">Triparma retinervis</name>
    <dbReference type="NCBI Taxonomy" id="2557542"/>
    <lineage>
        <taxon>Eukaryota</taxon>
        <taxon>Sar</taxon>
        <taxon>Stramenopiles</taxon>
        <taxon>Ochrophyta</taxon>
        <taxon>Bolidophyceae</taxon>
        <taxon>Parmales</taxon>
        <taxon>Triparmaceae</taxon>
        <taxon>Triparma</taxon>
    </lineage>
</organism>
<keyword evidence="3" id="KW-0472">Membrane</keyword>
<gene>
    <name evidence="4" type="ORF">TrRE_jg7934</name>
</gene>
<keyword evidence="2" id="KW-0808">Transferase</keyword>
<evidence type="ECO:0000256" key="2">
    <source>
        <dbReference type="ARBA" id="ARBA00022679"/>
    </source>
</evidence>
<reference evidence="4" key="1">
    <citation type="submission" date="2022-07" db="EMBL/GenBank/DDBJ databases">
        <title>Genome analysis of Parmales, a sister group of diatoms, reveals the evolutionary specialization of diatoms from phago-mixotrophs to photoautotrophs.</title>
        <authorList>
            <person name="Ban H."/>
            <person name="Sato S."/>
            <person name="Yoshikawa S."/>
            <person name="Kazumasa Y."/>
            <person name="Nakamura Y."/>
            <person name="Ichinomiya M."/>
            <person name="Saitoh K."/>
            <person name="Sato N."/>
            <person name="Blanc-Mathieu R."/>
            <person name="Endo H."/>
            <person name="Kuwata A."/>
            <person name="Ogata H."/>
        </authorList>
    </citation>
    <scope>NUCLEOTIDE SEQUENCE</scope>
</reference>
<feature type="transmembrane region" description="Helical" evidence="3">
    <location>
        <begin position="618"/>
        <end position="642"/>
    </location>
</feature>
<dbReference type="EMBL" id="BRXZ01001467">
    <property type="protein sequence ID" value="GMH71912.1"/>
    <property type="molecule type" value="Genomic_DNA"/>
</dbReference>
<sequence length="666" mass="72819">MYKSFATFGMEDGGDSIADVGVESVPVDDNWQGDESGGLAGAYFCGCLLNFSSKSTRKKRDRAHERSLPGSVEASNACDMLETFGRSKTLHPPPGILEEVLQIGGVRAFSSNFSSSLELELNPNKHKLKEDGLTPTIRGEMTFRSQGPLFNPDASARVMDTRERAEELKFSRVKNSHQPYPPDKGWGTAVGDAHWSRGTFRLSANGGLDFSKRSFLFNMTKITSHRGSFNGVLNLANDVYLSATVPLYLRLKGIMGSDPPSAVFVDLFSFGGHLAVEQLKIPSLVNSPTLLPDLGTGAWSSYYPSFGTGYGSNMTLVEKCWNLLLPRFLSVSLAPAFSFFNNIRWRLGLGVMLSFNVNFADVVMVNTNVGFDFPRPVGEKVRYVGPLLSDEEAGGNLEGSGGASLDVEAILEGYGEKRGKILYVNLGSMTRITKAQARAVMQGLTSAARDFRGTRVLWVVDEDDMNVMPEHPPSFVKVAVRLRGVSDHYYTRHEEVALTVSHCGLTAAQASLVNSKPVVCIPFFGDQFDIAVRVRESGAGVAVKREGEDTVGVADIYEAVAEVLENLEAFQTAAHAVSRRLLDAGGSLEALRLLDVVRTKKTKTTPTRRHLLYNFDTYGVVFAFICIASSFVSIFVRVVMLYREGKLGGEEKEAERGTMGSKYKSE</sequence>
<evidence type="ECO:0000313" key="5">
    <source>
        <dbReference type="Proteomes" id="UP001165082"/>
    </source>
</evidence>
<dbReference type="GO" id="GO:0008194">
    <property type="term" value="F:UDP-glycosyltransferase activity"/>
    <property type="evidence" value="ECO:0007669"/>
    <property type="project" value="InterPro"/>
</dbReference>
<keyword evidence="3" id="KW-0812">Transmembrane</keyword>
<dbReference type="Gene3D" id="3.40.50.2000">
    <property type="entry name" value="Glycogen Phosphorylase B"/>
    <property type="match status" value="2"/>
</dbReference>
<keyword evidence="5" id="KW-1185">Reference proteome</keyword>
<dbReference type="AlphaFoldDB" id="A0A9W7EAK2"/>
<evidence type="ECO:0000256" key="1">
    <source>
        <dbReference type="ARBA" id="ARBA00022676"/>
    </source>
</evidence>